<accession>A0AAF3FAQ9</accession>
<reference evidence="2" key="1">
    <citation type="submission" date="2024-02" db="UniProtKB">
        <authorList>
            <consortium name="WormBaseParasite"/>
        </authorList>
    </citation>
    <scope>IDENTIFICATION</scope>
</reference>
<dbReference type="Proteomes" id="UP000887575">
    <property type="component" value="Unassembled WGS sequence"/>
</dbReference>
<keyword evidence="1" id="KW-1185">Reference proteome</keyword>
<sequence length="370" mass="42896">MEIEDSIKLLKVSKQSRKLALLKGFPGKIDDKIELKFCFASNYERGEKDSAQVEISVTKHFKTLFKASIKKDSIRIDEFKKEKLGHIFYNLFNKRISKCRSLQANFGFAYQSPKEIRDSEKFMKTFLKNYGNFLKNVKSFQSVELFGSAHHSLVFLAQFSTEHAENLRFQLHWDKKKDLDTVLAHQVFQNCQVFTWNTSTDSYPMKLVRDIYSKTSAQYIVADFECLLKLKRLLKTFAQLGMPKDRGSMVIKHDGIDAFEAKDDFKELTTTYAQSLGLKRITGTSKRAVIMKKFFEDLSERELSDALPATFTDEVEWSGKMVKFKKKPQFRYFEKKIADRETLVCAIVLLDGTETYGACEMQVLMTTLNE</sequence>
<protein>
    <submittedName>
        <fullName evidence="2">Uncharacterized protein</fullName>
    </submittedName>
</protein>
<dbReference type="AlphaFoldDB" id="A0AAF3FAQ9"/>
<dbReference type="WBParaSite" id="MBELARI_LOCUS3694">
    <property type="protein sequence ID" value="MBELARI_LOCUS3694"/>
    <property type="gene ID" value="MBELARI_LOCUS3694"/>
</dbReference>
<proteinExistence type="predicted"/>
<evidence type="ECO:0000313" key="2">
    <source>
        <dbReference type="WBParaSite" id="MBELARI_LOCUS3694"/>
    </source>
</evidence>
<evidence type="ECO:0000313" key="1">
    <source>
        <dbReference type="Proteomes" id="UP000887575"/>
    </source>
</evidence>
<organism evidence="1 2">
    <name type="scientific">Mesorhabditis belari</name>
    <dbReference type="NCBI Taxonomy" id="2138241"/>
    <lineage>
        <taxon>Eukaryota</taxon>
        <taxon>Metazoa</taxon>
        <taxon>Ecdysozoa</taxon>
        <taxon>Nematoda</taxon>
        <taxon>Chromadorea</taxon>
        <taxon>Rhabditida</taxon>
        <taxon>Rhabditina</taxon>
        <taxon>Rhabditomorpha</taxon>
        <taxon>Rhabditoidea</taxon>
        <taxon>Rhabditidae</taxon>
        <taxon>Mesorhabditinae</taxon>
        <taxon>Mesorhabditis</taxon>
    </lineage>
</organism>
<name>A0AAF3FAQ9_9BILA</name>